<evidence type="ECO:0000256" key="3">
    <source>
        <dbReference type="SAM" id="Phobius"/>
    </source>
</evidence>
<keyword evidence="1 5" id="KW-0378">Hydrolase</keyword>
<evidence type="ECO:0000256" key="2">
    <source>
        <dbReference type="SAM" id="MobiDB-lite"/>
    </source>
</evidence>
<comment type="caution">
    <text evidence="5">The sequence shown here is derived from an EMBL/GenBank/DDBJ whole genome shotgun (WGS) entry which is preliminary data.</text>
</comment>
<dbReference type="RefSeq" id="WP_115842676.1">
    <property type="nucleotide sequence ID" value="NZ_CP183976.1"/>
</dbReference>
<dbReference type="Pfam" id="PF08530">
    <property type="entry name" value="PepX_C"/>
    <property type="match status" value="1"/>
</dbReference>
<dbReference type="InterPro" id="IPR008979">
    <property type="entry name" value="Galactose-bd-like_sf"/>
</dbReference>
<dbReference type="InterPro" id="IPR000383">
    <property type="entry name" value="Xaa-Pro-like_dom"/>
</dbReference>
<keyword evidence="3" id="KW-1133">Transmembrane helix</keyword>
<dbReference type="Gene3D" id="2.60.120.260">
    <property type="entry name" value="Galactose-binding domain-like"/>
    <property type="match status" value="1"/>
</dbReference>
<keyword evidence="3" id="KW-0472">Membrane</keyword>
<dbReference type="Pfam" id="PF02129">
    <property type="entry name" value="Peptidase_S15"/>
    <property type="match status" value="1"/>
</dbReference>
<dbReference type="SMART" id="SM00939">
    <property type="entry name" value="PepX_C"/>
    <property type="match status" value="1"/>
</dbReference>
<evidence type="ECO:0000259" key="4">
    <source>
        <dbReference type="SMART" id="SM00939"/>
    </source>
</evidence>
<evidence type="ECO:0000313" key="6">
    <source>
        <dbReference type="Proteomes" id="UP000256829"/>
    </source>
</evidence>
<dbReference type="EMBL" id="QTJR01000007">
    <property type="protein sequence ID" value="RDY66755.1"/>
    <property type="molecule type" value="Genomic_DNA"/>
</dbReference>
<protein>
    <submittedName>
        <fullName evidence="5">CocE/NonD family hydrolase</fullName>
    </submittedName>
</protein>
<proteinExistence type="predicted"/>
<dbReference type="SUPFAM" id="SSF53474">
    <property type="entry name" value="alpha/beta-Hydrolases"/>
    <property type="match status" value="1"/>
</dbReference>
<keyword evidence="6" id="KW-1185">Reference proteome</keyword>
<gene>
    <name evidence="5" type="ORF">DX912_11585</name>
</gene>
<accession>A0A3D8VBV3</accession>
<name>A0A3D8VBV3_9GAMM</name>
<feature type="region of interest" description="Disordered" evidence="2">
    <location>
        <begin position="434"/>
        <end position="464"/>
    </location>
</feature>
<dbReference type="Gene3D" id="3.40.50.1820">
    <property type="entry name" value="alpha/beta hydrolase"/>
    <property type="match status" value="1"/>
</dbReference>
<dbReference type="InterPro" id="IPR029058">
    <property type="entry name" value="AB_hydrolase_fold"/>
</dbReference>
<dbReference type="InterPro" id="IPR005674">
    <property type="entry name" value="CocE/Ser_esterase"/>
</dbReference>
<evidence type="ECO:0000256" key="1">
    <source>
        <dbReference type="ARBA" id="ARBA00022801"/>
    </source>
</evidence>
<dbReference type="Proteomes" id="UP000256829">
    <property type="component" value="Unassembled WGS sequence"/>
</dbReference>
<dbReference type="InterPro" id="IPR013736">
    <property type="entry name" value="Xaa-Pro_dipept_C"/>
</dbReference>
<dbReference type="NCBIfam" id="TIGR00976">
    <property type="entry name" value="CocE_NonD"/>
    <property type="match status" value="1"/>
</dbReference>
<organism evidence="5 6">
    <name type="scientific">Lysobacter soli</name>
    <dbReference type="NCBI Taxonomy" id="453783"/>
    <lineage>
        <taxon>Bacteria</taxon>
        <taxon>Pseudomonadati</taxon>
        <taxon>Pseudomonadota</taxon>
        <taxon>Gammaproteobacteria</taxon>
        <taxon>Lysobacterales</taxon>
        <taxon>Lysobacteraceae</taxon>
        <taxon>Lysobacter</taxon>
    </lineage>
</organism>
<dbReference type="SUPFAM" id="SSF49785">
    <property type="entry name" value="Galactose-binding domain-like"/>
    <property type="match status" value="1"/>
</dbReference>
<reference evidence="5 6" key="1">
    <citation type="submission" date="2018-08" db="EMBL/GenBank/DDBJ databases">
        <title>Lysobacter soli KCTC 22011, whole genome shotgun sequence.</title>
        <authorList>
            <person name="Zhang X."/>
            <person name="Feng G."/>
            <person name="Zhu H."/>
        </authorList>
    </citation>
    <scope>NUCLEOTIDE SEQUENCE [LARGE SCALE GENOMIC DNA]</scope>
    <source>
        <strain evidence="5 6">KCTC 22011</strain>
    </source>
</reference>
<dbReference type="AlphaFoldDB" id="A0A3D8VBV3"/>
<keyword evidence="3" id="KW-0812">Transmembrane</keyword>
<sequence length="630" mass="69226">MDLSAVRPALGWWTVSALIVAALLLAALALFVLRERIPAHWQQPVRALVFGVKIDDDIRIAMPDGTHLAGTLYRPRNVDGPLPTVYVRLPYDRRRYGEAIGEGLFFARNGYAVLLQDVRGKFESEGDDFLPWRHATGDGVATLDWIVRQPWSNGKVGTIGCSALGELQYALARANHPAHAAMIPIAAGGAAGDVDGQAGYFGAFEGGVFQLAGAAGWFAKHGMKADHRPWPNDLDMASALPTLPAIDVVKRVRPGANGFQDFLQTPLGDARWRALDYVFSDDRPTTPALVVDTWGDPSLAGTLALTESVRRHSPDAARAQHVLIAPGNHCEQELVVGMGKFGELPVRNAAQPYRDYYLAWFDHWLRGRGDGLKALPPYRYFVLNEQRWLDATQWPPAEARPQSWYLSSNGHANSRDGDGVLALEAAREIRSDDFIHDPTDPVPSRGGPLCCTGDPNQRAGPVDQRDVETRKDVLVYTSAPLQQPLRIVGKLSAQLVVSSTAPDTDFVARLVHVWPDGRATNIQEGALRARYRDGVERPSLMTPGQRYVLDVPMRSIAYLVPRGHRIRLDISSSSFPRLERNLGTGGRNYDESVPSKALNRVFHGGDAVSFVEIPVLDLPVPDERTFPGPR</sequence>
<evidence type="ECO:0000313" key="5">
    <source>
        <dbReference type="EMBL" id="RDY66755.1"/>
    </source>
</evidence>
<feature type="domain" description="Xaa-Pro dipeptidyl-peptidase C-terminal" evidence="4">
    <location>
        <begin position="358"/>
        <end position="612"/>
    </location>
</feature>
<feature type="transmembrane region" description="Helical" evidence="3">
    <location>
        <begin position="12"/>
        <end position="33"/>
    </location>
</feature>
<dbReference type="GO" id="GO:0008239">
    <property type="term" value="F:dipeptidyl-peptidase activity"/>
    <property type="evidence" value="ECO:0007669"/>
    <property type="project" value="InterPro"/>
</dbReference>
<dbReference type="Gene3D" id="1.10.3020.10">
    <property type="entry name" value="alpha-amino acid ester hydrolase ( Helical cap domain)"/>
    <property type="match status" value="1"/>
</dbReference>